<dbReference type="RefSeq" id="WP_311660634.1">
    <property type="nucleotide sequence ID" value="NZ_JAVRHY010000025.1"/>
</dbReference>
<evidence type="ECO:0008006" key="4">
    <source>
        <dbReference type="Google" id="ProtNLM"/>
    </source>
</evidence>
<gene>
    <name evidence="2" type="ORF">RM531_15660</name>
</gene>
<evidence type="ECO:0000313" key="2">
    <source>
        <dbReference type="EMBL" id="MDT0619907.1"/>
    </source>
</evidence>
<evidence type="ECO:0000313" key="3">
    <source>
        <dbReference type="Proteomes" id="UP001259982"/>
    </source>
</evidence>
<keyword evidence="3" id="KW-1185">Reference proteome</keyword>
<accession>A0ABU3BDG0</accession>
<evidence type="ECO:0000256" key="1">
    <source>
        <dbReference type="SAM" id="MobiDB-lite"/>
    </source>
</evidence>
<protein>
    <recommendedName>
        <fullName evidence="4">Lipoprotein</fullName>
    </recommendedName>
</protein>
<comment type="caution">
    <text evidence="2">The sequence shown here is derived from an EMBL/GenBank/DDBJ whole genome shotgun (WGS) entry which is preliminary data.</text>
</comment>
<name>A0ABU3BDG0_9GAMM</name>
<dbReference type="Proteomes" id="UP001259982">
    <property type="component" value="Unassembled WGS sequence"/>
</dbReference>
<organism evidence="2 3">
    <name type="scientific">Spectribacter acetivorans</name>
    <dbReference type="NCBI Taxonomy" id="3075603"/>
    <lineage>
        <taxon>Bacteria</taxon>
        <taxon>Pseudomonadati</taxon>
        <taxon>Pseudomonadota</taxon>
        <taxon>Gammaproteobacteria</taxon>
        <taxon>Salinisphaerales</taxon>
        <taxon>Salinisphaeraceae</taxon>
        <taxon>Spectribacter</taxon>
    </lineage>
</organism>
<dbReference type="EMBL" id="JAVRHY010000025">
    <property type="protein sequence ID" value="MDT0619907.1"/>
    <property type="molecule type" value="Genomic_DNA"/>
</dbReference>
<dbReference type="PROSITE" id="PS51257">
    <property type="entry name" value="PROKAR_LIPOPROTEIN"/>
    <property type="match status" value="1"/>
</dbReference>
<feature type="region of interest" description="Disordered" evidence="1">
    <location>
        <begin position="46"/>
        <end position="65"/>
    </location>
</feature>
<feature type="compositionally biased region" description="Basic and acidic residues" evidence="1">
    <location>
        <begin position="113"/>
        <end position="150"/>
    </location>
</feature>
<sequence length="150" mass="17114">MSQINRLKEPALQLLSLLVAGVLLSGCVATGEPRMRTLSEFQYGDRDTGTIRDSSYQRQGDIQQRGDDYVIRDNQYRVKYRLDRRDDGSYTVRDSNYQPVGEISAPDAGGTRRVRDGGYRPTGRIESRDGETIYRDPSYKKRLGTELELE</sequence>
<reference evidence="2 3" key="1">
    <citation type="submission" date="2023-09" db="EMBL/GenBank/DDBJ databases">
        <authorList>
            <person name="Rey-Velasco X."/>
        </authorList>
    </citation>
    <scope>NUCLEOTIDE SEQUENCE [LARGE SCALE GENOMIC DNA]</scope>
    <source>
        <strain evidence="2 3">P385</strain>
    </source>
</reference>
<feature type="region of interest" description="Disordered" evidence="1">
    <location>
        <begin position="87"/>
        <end position="150"/>
    </location>
</feature>
<proteinExistence type="predicted"/>